<dbReference type="STRING" id="1233.SAMN05216387_10138"/>
<dbReference type="AlphaFoldDB" id="A0A1H7FNI5"/>
<keyword evidence="2" id="KW-1185">Reference proteome</keyword>
<accession>A0A1H7FNI5</accession>
<reference evidence="1 2" key="1">
    <citation type="submission" date="2016-10" db="EMBL/GenBank/DDBJ databases">
        <authorList>
            <person name="de Groot N.N."/>
        </authorList>
    </citation>
    <scope>NUCLEOTIDE SEQUENCE [LARGE SCALE GENOMIC DNA]</scope>
    <source>
        <strain evidence="1 2">Nv1</strain>
    </source>
</reference>
<evidence type="ECO:0000313" key="1">
    <source>
        <dbReference type="EMBL" id="SEK27364.1"/>
    </source>
</evidence>
<dbReference type="EMBL" id="FOBH01000001">
    <property type="protein sequence ID" value="SEK27364.1"/>
    <property type="molecule type" value="Genomic_DNA"/>
</dbReference>
<dbReference type="Proteomes" id="UP000198620">
    <property type="component" value="Unassembled WGS sequence"/>
</dbReference>
<proteinExistence type="predicted"/>
<gene>
    <name evidence="1" type="ORF">SAMN05216387_10138</name>
</gene>
<protein>
    <submittedName>
        <fullName evidence="1">Uncharacterized protein</fullName>
    </submittedName>
</protein>
<sequence>MVKRAWITMTWRTANLTSASLYLENVSISRLFTNDASSMCKRENLDKSGCTFLEHE</sequence>
<evidence type="ECO:0000313" key="2">
    <source>
        <dbReference type="Proteomes" id="UP000198620"/>
    </source>
</evidence>
<name>A0A1H7FNI5_9PROT</name>
<organism evidence="1 2">
    <name type="scientific">Nitrosovibrio tenuis</name>
    <dbReference type="NCBI Taxonomy" id="1233"/>
    <lineage>
        <taxon>Bacteria</taxon>
        <taxon>Pseudomonadati</taxon>
        <taxon>Pseudomonadota</taxon>
        <taxon>Betaproteobacteria</taxon>
        <taxon>Nitrosomonadales</taxon>
        <taxon>Nitrosomonadaceae</taxon>
        <taxon>Nitrosovibrio</taxon>
    </lineage>
</organism>